<reference evidence="1" key="1">
    <citation type="submission" date="2021-07" db="EMBL/GenBank/DDBJ databases">
        <authorList>
            <person name="Durling M."/>
        </authorList>
    </citation>
    <scope>NUCLEOTIDE SEQUENCE</scope>
</reference>
<dbReference type="AlphaFoldDB" id="A0A9N9KUL4"/>
<comment type="caution">
    <text evidence="1">The sequence shown here is derived from an EMBL/GenBank/DDBJ whole genome shotgun (WGS) entry which is preliminary data.</text>
</comment>
<proteinExistence type="predicted"/>
<name>A0A9N9KUL4_9HELO</name>
<dbReference type="Proteomes" id="UP000696280">
    <property type="component" value="Unassembled WGS sequence"/>
</dbReference>
<keyword evidence="2" id="KW-1185">Reference proteome</keyword>
<evidence type="ECO:0000313" key="2">
    <source>
        <dbReference type="Proteomes" id="UP000696280"/>
    </source>
</evidence>
<organism evidence="1 2">
    <name type="scientific">Hymenoscyphus fraxineus</name>
    <dbReference type="NCBI Taxonomy" id="746836"/>
    <lineage>
        <taxon>Eukaryota</taxon>
        <taxon>Fungi</taxon>
        <taxon>Dikarya</taxon>
        <taxon>Ascomycota</taxon>
        <taxon>Pezizomycotina</taxon>
        <taxon>Leotiomycetes</taxon>
        <taxon>Helotiales</taxon>
        <taxon>Helotiaceae</taxon>
        <taxon>Hymenoscyphus</taxon>
    </lineage>
</organism>
<evidence type="ECO:0000313" key="1">
    <source>
        <dbReference type="EMBL" id="CAG8952307.1"/>
    </source>
</evidence>
<dbReference type="EMBL" id="CAJVRL010000045">
    <property type="protein sequence ID" value="CAG8952307.1"/>
    <property type="molecule type" value="Genomic_DNA"/>
</dbReference>
<protein>
    <submittedName>
        <fullName evidence="1">Uncharacterized protein</fullName>
    </submittedName>
</protein>
<accession>A0A9N9KUL4</accession>
<gene>
    <name evidence="1" type="ORF">HYFRA_00001052</name>
</gene>
<sequence length="97" mass="10705">MPMASLLFARVQHVRMQCDVDCVWCGLARARASNGIKYRARSGVFSPGQSGSRVPRFLWLSRFLLVVQGAQPDVRASGIGTRAEPDIDVGPLQSRYL</sequence>